<reference evidence="1 2" key="1">
    <citation type="submission" date="2020-05" db="EMBL/GenBank/DDBJ databases">
        <title>Biological and Genomic Analysis of Vibrio Phage vB_ValS_X1 Sheds Novel Insights into Evolution and Interaction of Vibrio-phage.</title>
        <authorList>
            <person name="Zhong W."/>
            <person name="Yang Y."/>
            <person name="Cai L."/>
            <person name="Xu J."/>
            <person name="Zhang R."/>
        </authorList>
    </citation>
    <scope>NUCLEOTIDE SEQUENCE [LARGE SCALE GENOMIC DNA]</scope>
</reference>
<accession>A0A6M9Z9Q3</accession>
<dbReference type="Pfam" id="PF23779">
    <property type="entry name" value="Baseplate_Tube_p140"/>
    <property type="match status" value="1"/>
</dbReference>
<evidence type="ECO:0000313" key="2">
    <source>
        <dbReference type="Proteomes" id="UP000509161"/>
    </source>
</evidence>
<proteinExistence type="predicted"/>
<organism evidence="1 2">
    <name type="scientific">Vibrio phage vB_ValS_X1</name>
    <dbReference type="NCBI Taxonomy" id="2736341"/>
    <lineage>
        <taxon>Viruses</taxon>
        <taxon>Duplodnaviria</taxon>
        <taxon>Heunggongvirae</taxon>
        <taxon>Uroviricota</taxon>
        <taxon>Caudoviricetes</taxon>
        <taxon>Demerecviridae</taxon>
        <taxon>Pogseptimavirus</taxon>
        <taxon>Pogseptimavirus VspSw1</taxon>
    </lineage>
</organism>
<dbReference type="Proteomes" id="UP000509161">
    <property type="component" value="Segment"/>
</dbReference>
<name>A0A6M9Z9Q3_9CAUD</name>
<evidence type="ECO:0000313" key="1">
    <source>
        <dbReference type="EMBL" id="QKN88554.1"/>
    </source>
</evidence>
<gene>
    <name evidence="1" type="ORF">vBValSX1_161</name>
</gene>
<protein>
    <submittedName>
        <fullName evidence="1">Minor tail protein</fullName>
    </submittedName>
</protein>
<sequence length="289" mass="31986">MASRQLLRNALVVIVYEGRSYTYQAASSISLETSFTEVSGRRKTLFKKVAKKYSIISEKASTTVQVDLVATDGRTEELLFKLIGLSEGPLHRLPDSIPVSPEYFDVYLTNTEVTIKLSPCFLETIDVFMSKDSPLGIGTVFNAASFEYVDEMPQLETSPQGLPLPLTPIYLGFGEKIFNNVVNASFSIQQVADWRQDKSLFTPGIYSRGNAILEDLIVSATITTNLDTNGFFTEPTIGDFYVKQNTLSLSIDSASIIPRNTIGTVYQNNLDVSPVEESGDVIIQYGEKR</sequence>
<dbReference type="InterPro" id="IPR056389">
    <property type="entry name" value="Baseplate_tube_p140"/>
</dbReference>
<dbReference type="EMBL" id="MT442039">
    <property type="protein sequence ID" value="QKN88554.1"/>
    <property type="molecule type" value="Genomic_DNA"/>
</dbReference>